<keyword evidence="2" id="KW-1185">Reference proteome</keyword>
<dbReference type="AlphaFoldDB" id="A0A223S630"/>
<reference evidence="1 2" key="1">
    <citation type="submission" date="2017-08" db="EMBL/GenBank/DDBJ databases">
        <title>The complete genome sequence of Nocardiopsis gilva YIM 90087.</title>
        <authorList>
            <person name="Yin M."/>
            <person name="Tang S."/>
        </authorList>
    </citation>
    <scope>NUCLEOTIDE SEQUENCE [LARGE SCALE GENOMIC DNA]</scope>
    <source>
        <strain evidence="1 2">YIM 90087</strain>
    </source>
</reference>
<protein>
    <submittedName>
        <fullName evidence="1">Uncharacterized protein</fullName>
    </submittedName>
</protein>
<organism evidence="1 2">
    <name type="scientific">Nocardiopsis gilva YIM 90087</name>
    <dbReference type="NCBI Taxonomy" id="1235441"/>
    <lineage>
        <taxon>Bacteria</taxon>
        <taxon>Bacillati</taxon>
        <taxon>Actinomycetota</taxon>
        <taxon>Actinomycetes</taxon>
        <taxon>Streptosporangiales</taxon>
        <taxon>Nocardiopsidaceae</taxon>
        <taxon>Nocardiopsis</taxon>
    </lineage>
</organism>
<dbReference type="EMBL" id="CP022753">
    <property type="protein sequence ID" value="ASU83613.1"/>
    <property type="molecule type" value="Genomic_DNA"/>
</dbReference>
<accession>A0A223S630</accession>
<name>A0A223S630_9ACTN</name>
<sequence>MSGSSYHYVMTLQAPVGSAAAVHTQSGTLTVPAGTTRAQVYTHVVEVVRRELPDGAGEPTVLFWSLEPNLLGGDR</sequence>
<dbReference type="KEGG" id="ngv:CDO52_13145"/>
<proteinExistence type="predicted"/>
<dbReference type="OrthoDB" id="3544224at2"/>
<dbReference type="RefSeq" id="WP_017616772.1">
    <property type="nucleotide sequence ID" value="NZ_ANBG01000023.1"/>
</dbReference>
<evidence type="ECO:0000313" key="2">
    <source>
        <dbReference type="Proteomes" id="UP000215005"/>
    </source>
</evidence>
<evidence type="ECO:0000313" key="1">
    <source>
        <dbReference type="EMBL" id="ASU83613.1"/>
    </source>
</evidence>
<dbReference type="Proteomes" id="UP000215005">
    <property type="component" value="Chromosome"/>
</dbReference>
<gene>
    <name evidence="1" type="ORF">CDO52_13145</name>
</gene>